<evidence type="ECO:0000259" key="8">
    <source>
        <dbReference type="Pfam" id="PF00749"/>
    </source>
</evidence>
<reference evidence="11" key="1">
    <citation type="submission" date="2017-09" db="EMBL/GenBank/DDBJ databases">
        <title>Depth-based differentiation of microbial function through sediment-hosted aquifers and enrichment of novel symbionts in the deep terrestrial subsurface.</title>
        <authorList>
            <person name="Probst A.J."/>
            <person name="Ladd B."/>
            <person name="Jarett J.K."/>
            <person name="Geller-Mcgrath D.E."/>
            <person name="Sieber C.M.K."/>
            <person name="Emerson J.B."/>
            <person name="Anantharaman K."/>
            <person name="Thomas B.C."/>
            <person name="Malmstrom R."/>
            <person name="Stieglmeier M."/>
            <person name="Klingl A."/>
            <person name="Woyke T."/>
            <person name="Ryan C.M."/>
            <person name="Banfield J.F."/>
        </authorList>
    </citation>
    <scope>NUCLEOTIDE SEQUENCE [LARGE SCALE GENOMIC DNA]</scope>
</reference>
<dbReference type="SUPFAM" id="SSF48163">
    <property type="entry name" value="An anticodon-binding domain of class I aminoacyl-tRNA synthetases"/>
    <property type="match status" value="1"/>
</dbReference>
<organism evidence="10 11">
    <name type="scientific">candidate division WWE3 bacterium CG08_land_8_20_14_0_20_43_13</name>
    <dbReference type="NCBI Taxonomy" id="1975087"/>
    <lineage>
        <taxon>Bacteria</taxon>
        <taxon>Katanobacteria</taxon>
    </lineage>
</organism>
<protein>
    <submittedName>
        <fullName evidence="10">Glutamate--tRNA ligase</fullName>
    </submittedName>
</protein>
<comment type="caution">
    <text evidence="10">The sequence shown here is derived from an EMBL/GenBank/DDBJ whole genome shotgun (WGS) entry which is preliminary data.</text>
</comment>
<dbReference type="Gene3D" id="3.40.50.620">
    <property type="entry name" value="HUPs"/>
    <property type="match status" value="1"/>
</dbReference>
<dbReference type="EMBL" id="PEYW01000018">
    <property type="protein sequence ID" value="PIS20903.1"/>
    <property type="molecule type" value="Genomic_DNA"/>
</dbReference>
<dbReference type="InterPro" id="IPR020058">
    <property type="entry name" value="Glu/Gln-tRNA-synth_Ib_cat-dom"/>
</dbReference>
<feature type="domain" description="Aminoacyl-tRNA synthetase class I anticodon-binding" evidence="9">
    <location>
        <begin position="262"/>
        <end position="393"/>
    </location>
</feature>
<evidence type="ECO:0000256" key="2">
    <source>
        <dbReference type="ARBA" id="ARBA00022598"/>
    </source>
</evidence>
<name>A0A2H0X7K3_UNCKA</name>
<evidence type="ECO:0000313" key="10">
    <source>
        <dbReference type="EMBL" id="PIS20903.1"/>
    </source>
</evidence>
<dbReference type="SUPFAM" id="SSF52374">
    <property type="entry name" value="Nucleotidylyl transferase"/>
    <property type="match status" value="1"/>
</dbReference>
<dbReference type="GO" id="GO:0005829">
    <property type="term" value="C:cytosol"/>
    <property type="evidence" value="ECO:0007669"/>
    <property type="project" value="TreeGrafter"/>
</dbReference>
<dbReference type="GO" id="GO:0005524">
    <property type="term" value="F:ATP binding"/>
    <property type="evidence" value="ECO:0007669"/>
    <property type="project" value="UniProtKB-KW"/>
</dbReference>
<proteinExistence type="inferred from homology"/>
<accession>A0A2H0X7K3</accession>
<evidence type="ECO:0000256" key="3">
    <source>
        <dbReference type="ARBA" id="ARBA00022741"/>
    </source>
</evidence>
<comment type="similarity">
    <text evidence="1">Belongs to the class-I aminoacyl-tRNA synthetase family. Glutamate--tRNA ligase type 1 subfamily.</text>
</comment>
<keyword evidence="5 7" id="KW-0648">Protein biosynthesis</keyword>
<evidence type="ECO:0000256" key="1">
    <source>
        <dbReference type="ARBA" id="ARBA00007894"/>
    </source>
</evidence>
<dbReference type="Gene3D" id="1.10.10.350">
    <property type="match status" value="1"/>
</dbReference>
<evidence type="ECO:0000259" key="9">
    <source>
        <dbReference type="Pfam" id="PF19269"/>
    </source>
</evidence>
<dbReference type="Proteomes" id="UP000231414">
    <property type="component" value="Unassembled WGS sequence"/>
</dbReference>
<evidence type="ECO:0000313" key="11">
    <source>
        <dbReference type="Proteomes" id="UP000231414"/>
    </source>
</evidence>
<sequence length="402" mass="46704">DQLIESGGAYYCFCSQERLDQVRQEQQAAHQASHYDRFCRNLSLLEAKKRVHNGDSYVVRLKVPLEQEIVVKDLIRGSISFQSDKIDDQILLKSDGFPTYHLAVVVDDHLMKITHAVRGEEWLPSAPKHILLYQYFNWPEPFFVHLPILRGTDRSKISKRDGYTSIEWYRQQGFLPQALVNFLASIVWTHPQEKDIFSFEELTKLFRWEDINIAAPIFDLRKLEWMNGEYLRCLSHDEFGDIIVEWLLNEGADLCSAASKEAKDNPARLIKVALLFQERLKKLAEFEELTSYFFKENTGVSDETLLSLLDKRGVNRDTSLSQLQQSGAALESLDHWSLEAIERILENLKDTNDWQAKNYFMVLRIAVTTREVSPPLFETIACLDRNLVMKRLYHCQNILQSG</sequence>
<feature type="non-terminal residue" evidence="10">
    <location>
        <position position="1"/>
    </location>
</feature>
<evidence type="ECO:0000256" key="5">
    <source>
        <dbReference type="ARBA" id="ARBA00022917"/>
    </source>
</evidence>
<dbReference type="Pfam" id="PF19269">
    <property type="entry name" value="Anticodon_2"/>
    <property type="match status" value="1"/>
</dbReference>
<dbReference type="InterPro" id="IPR008925">
    <property type="entry name" value="aa_tRNA-synth_I_cd-bd_sf"/>
</dbReference>
<dbReference type="GO" id="GO:0004818">
    <property type="term" value="F:glutamate-tRNA ligase activity"/>
    <property type="evidence" value="ECO:0007669"/>
    <property type="project" value="InterPro"/>
</dbReference>
<dbReference type="InterPro" id="IPR020751">
    <property type="entry name" value="aa-tRNA-synth_I_codon-bd_sub2"/>
</dbReference>
<keyword evidence="2 7" id="KW-0436">Ligase</keyword>
<dbReference type="GO" id="GO:0006424">
    <property type="term" value="P:glutamyl-tRNA aminoacylation"/>
    <property type="evidence" value="ECO:0007669"/>
    <property type="project" value="InterPro"/>
</dbReference>
<gene>
    <name evidence="10" type="ORF">COT52_01325</name>
</gene>
<dbReference type="GO" id="GO:0000049">
    <property type="term" value="F:tRNA binding"/>
    <property type="evidence" value="ECO:0007669"/>
    <property type="project" value="InterPro"/>
</dbReference>
<keyword evidence="6 7" id="KW-0030">Aminoacyl-tRNA synthetase</keyword>
<keyword evidence="4 7" id="KW-0067">ATP-binding</keyword>
<dbReference type="InterPro" id="IPR014729">
    <property type="entry name" value="Rossmann-like_a/b/a_fold"/>
</dbReference>
<dbReference type="InterPro" id="IPR049940">
    <property type="entry name" value="GluQ/Sye"/>
</dbReference>
<dbReference type="InterPro" id="IPR004527">
    <property type="entry name" value="Glu-tRNA-ligase_bac/mito"/>
</dbReference>
<keyword evidence="3 7" id="KW-0547">Nucleotide-binding</keyword>
<feature type="domain" description="Glutamyl/glutaminyl-tRNA synthetase class Ib catalytic" evidence="8">
    <location>
        <begin position="2"/>
        <end position="225"/>
    </location>
</feature>
<evidence type="ECO:0000256" key="6">
    <source>
        <dbReference type="ARBA" id="ARBA00023146"/>
    </source>
</evidence>
<dbReference type="NCBIfam" id="TIGR00464">
    <property type="entry name" value="gltX_bact"/>
    <property type="match status" value="1"/>
</dbReference>
<dbReference type="Pfam" id="PF00749">
    <property type="entry name" value="tRNA-synt_1c"/>
    <property type="match status" value="1"/>
</dbReference>
<dbReference type="InterPro" id="IPR045462">
    <property type="entry name" value="aa-tRNA-synth_I_cd-bd"/>
</dbReference>
<evidence type="ECO:0000256" key="7">
    <source>
        <dbReference type="RuleBase" id="RU363037"/>
    </source>
</evidence>
<dbReference type="PANTHER" id="PTHR43311:SF2">
    <property type="entry name" value="GLUTAMATE--TRNA LIGASE, MITOCHONDRIAL-RELATED"/>
    <property type="match status" value="1"/>
</dbReference>
<evidence type="ECO:0000256" key="4">
    <source>
        <dbReference type="ARBA" id="ARBA00022840"/>
    </source>
</evidence>
<dbReference type="AlphaFoldDB" id="A0A2H0X7K3"/>
<dbReference type="PANTHER" id="PTHR43311">
    <property type="entry name" value="GLUTAMATE--TRNA LIGASE"/>
    <property type="match status" value="1"/>
</dbReference>